<dbReference type="Pfam" id="PF05103">
    <property type="entry name" value="DivIVA"/>
    <property type="match status" value="1"/>
</dbReference>
<dbReference type="OrthoDB" id="9815492at2"/>
<dbReference type="PANTHER" id="PTHR35794:SF2">
    <property type="entry name" value="CELL DIVISION PROTEIN DIVIVA"/>
    <property type="match status" value="1"/>
</dbReference>
<dbReference type="InterPro" id="IPR007793">
    <property type="entry name" value="DivIVA_fam"/>
</dbReference>
<evidence type="ECO:0000256" key="1">
    <source>
        <dbReference type="SAM" id="Coils"/>
    </source>
</evidence>
<evidence type="ECO:0000313" key="3">
    <source>
        <dbReference type="Proteomes" id="UP000461768"/>
    </source>
</evidence>
<accession>A0A7V7QLF3</accession>
<keyword evidence="3" id="KW-1185">Reference proteome</keyword>
<dbReference type="Gene3D" id="6.10.250.660">
    <property type="match status" value="1"/>
</dbReference>
<gene>
    <name evidence="2" type="ORF">F7O84_02655</name>
</gene>
<reference evidence="2 3" key="2">
    <citation type="submission" date="2020-02" db="EMBL/GenBank/DDBJ databases">
        <title>Candidatus Galacturonibacter soehngenii shows hetero-acetogenic catabolism of galacturonic acid but lacks a canonical carbon monoxide dehydrogenase/acetyl-CoA synthase complex.</title>
        <authorList>
            <person name="Diender M."/>
            <person name="Stouten G.R."/>
            <person name="Petersen J.F."/>
            <person name="Nielsen P.H."/>
            <person name="Dueholm M.S."/>
            <person name="Pronk J.T."/>
            <person name="Van Loosdrecht M.C.M."/>
        </authorList>
    </citation>
    <scope>NUCLEOTIDE SEQUENCE [LARGE SCALE GENOMIC DNA]</scope>
    <source>
        <strain evidence="2">GalUA</strain>
    </source>
</reference>
<feature type="coiled-coil region" evidence="1">
    <location>
        <begin position="30"/>
        <end position="132"/>
    </location>
</feature>
<sequence length="153" mass="17849">MHYTSKDLENICFKREFIYGYHRGQIDNILSKVREDYETLLKENDKLQSEIEIMKETVKHYKTIEESLQHTLILAQRTSENITNNAAEKANNTIREAEINAQKIINNANLKVEGIQQEFEELKKRLNVYRVKSQALLSSTMEIVKGTVTDNDD</sequence>
<keyword evidence="1" id="KW-0175">Coiled coil</keyword>
<organism evidence="2 3">
    <name type="scientific">Candidatus Galacturonatibacter soehngenii</name>
    <dbReference type="NCBI Taxonomy" id="2307010"/>
    <lineage>
        <taxon>Bacteria</taxon>
        <taxon>Bacillati</taxon>
        <taxon>Bacillota</taxon>
        <taxon>Clostridia</taxon>
        <taxon>Lachnospirales</taxon>
        <taxon>Lachnospiraceae</taxon>
        <taxon>Candidatus Galacturonatibacter</taxon>
    </lineage>
</organism>
<proteinExistence type="predicted"/>
<dbReference type="RefSeq" id="WP_151141659.1">
    <property type="nucleotide sequence ID" value="NZ_WAGX01000004.1"/>
</dbReference>
<evidence type="ECO:0000313" key="2">
    <source>
        <dbReference type="EMBL" id="KAB1439315.1"/>
    </source>
</evidence>
<protein>
    <submittedName>
        <fullName evidence="2">DivIVA domain-containing protein</fullName>
    </submittedName>
</protein>
<comment type="caution">
    <text evidence="2">The sequence shown here is derived from an EMBL/GenBank/DDBJ whole genome shotgun (WGS) entry which is preliminary data.</text>
</comment>
<name>A0A7V7QLF3_9FIRM</name>
<dbReference type="EMBL" id="WAGX01000004">
    <property type="protein sequence ID" value="KAB1439315.1"/>
    <property type="molecule type" value="Genomic_DNA"/>
</dbReference>
<dbReference type="AlphaFoldDB" id="A0A7V7QLF3"/>
<reference evidence="2 3" key="1">
    <citation type="submission" date="2019-09" db="EMBL/GenBank/DDBJ databases">
        <authorList>
            <person name="Valk L.C."/>
        </authorList>
    </citation>
    <scope>NUCLEOTIDE SEQUENCE [LARGE SCALE GENOMIC DNA]</scope>
    <source>
        <strain evidence="2">GalUA</strain>
    </source>
</reference>
<dbReference type="Proteomes" id="UP000461768">
    <property type="component" value="Unassembled WGS sequence"/>
</dbReference>
<dbReference type="PANTHER" id="PTHR35794">
    <property type="entry name" value="CELL DIVISION PROTEIN DIVIVA"/>
    <property type="match status" value="1"/>
</dbReference>